<evidence type="ECO:0000259" key="4">
    <source>
        <dbReference type="PROSITE" id="PS51387"/>
    </source>
</evidence>
<feature type="domain" description="FAD-binding PCMH-type" evidence="4">
    <location>
        <begin position="1"/>
        <end position="174"/>
    </location>
</feature>
<protein>
    <submittedName>
        <fullName evidence="5">Carbon monoxide dehydrogenase</fullName>
    </submittedName>
</protein>
<sequence length="264" mass="27632">MKPSRFSYKRPASWDDAVKLVLAGARPGAGTQSLGPMLNLRLARPDTIADLRHLPDYAGVSVRGDTVRIGAGTTHAALEDGVVPGRLGQIMASVARRIAYRPVRTRGTIGGSLAHADPAADWVAVLPALGGVAVAFGAAGERRLPLANFVTGIFETALAPGEVLRAVEVPMLRDAARWGHWKFCRKIGEFSKATACLLDVPGARPRAVLAALDGPPMVIDDAAALLADPTGEARRIVAGCPGLSPWRQAIAEAALRHAVQGARA</sequence>
<keyword evidence="1" id="KW-0285">Flavoprotein</keyword>
<dbReference type="EMBL" id="BKAJ01000055">
    <property type="protein sequence ID" value="GEP56131.1"/>
    <property type="molecule type" value="Genomic_DNA"/>
</dbReference>
<name>A0A512NB12_9HYPH</name>
<keyword evidence="6" id="KW-1185">Reference proteome</keyword>
<comment type="caution">
    <text evidence="5">The sequence shown here is derived from an EMBL/GenBank/DDBJ whole genome shotgun (WGS) entry which is preliminary data.</text>
</comment>
<keyword evidence="3" id="KW-0560">Oxidoreductase</keyword>
<reference evidence="5 6" key="1">
    <citation type="submission" date="2019-07" db="EMBL/GenBank/DDBJ databases">
        <title>Whole genome shotgun sequence of Reyranella soli NBRC 108950.</title>
        <authorList>
            <person name="Hosoyama A."/>
            <person name="Uohara A."/>
            <person name="Ohji S."/>
            <person name="Ichikawa N."/>
        </authorList>
    </citation>
    <scope>NUCLEOTIDE SEQUENCE [LARGE SCALE GENOMIC DNA]</scope>
    <source>
        <strain evidence="5 6">NBRC 108950</strain>
    </source>
</reference>
<keyword evidence="2" id="KW-0274">FAD</keyword>
<dbReference type="Gene3D" id="3.30.465.10">
    <property type="match status" value="1"/>
</dbReference>
<dbReference type="Gene3D" id="3.30.43.10">
    <property type="entry name" value="Uridine Diphospho-n-acetylenolpyruvylglucosamine Reductase, domain 2"/>
    <property type="match status" value="1"/>
</dbReference>
<evidence type="ECO:0000313" key="6">
    <source>
        <dbReference type="Proteomes" id="UP000321058"/>
    </source>
</evidence>
<dbReference type="InterPro" id="IPR051312">
    <property type="entry name" value="Diverse_Substr_Oxidored"/>
</dbReference>
<evidence type="ECO:0000313" key="5">
    <source>
        <dbReference type="EMBL" id="GEP56131.1"/>
    </source>
</evidence>
<dbReference type="InterPro" id="IPR016169">
    <property type="entry name" value="FAD-bd_PCMH_sub2"/>
</dbReference>
<dbReference type="AlphaFoldDB" id="A0A512NB12"/>
<evidence type="ECO:0000256" key="1">
    <source>
        <dbReference type="ARBA" id="ARBA00022630"/>
    </source>
</evidence>
<dbReference type="GO" id="GO:0071949">
    <property type="term" value="F:FAD binding"/>
    <property type="evidence" value="ECO:0007669"/>
    <property type="project" value="InterPro"/>
</dbReference>
<proteinExistence type="predicted"/>
<dbReference type="OrthoDB" id="9793944at2"/>
<dbReference type="PANTHER" id="PTHR42659:SF2">
    <property type="entry name" value="XANTHINE DEHYDROGENASE SUBUNIT C-RELATED"/>
    <property type="match status" value="1"/>
</dbReference>
<accession>A0A512NB12</accession>
<evidence type="ECO:0000256" key="3">
    <source>
        <dbReference type="ARBA" id="ARBA00023002"/>
    </source>
</evidence>
<dbReference type="PANTHER" id="PTHR42659">
    <property type="entry name" value="XANTHINE DEHYDROGENASE SUBUNIT C-RELATED"/>
    <property type="match status" value="1"/>
</dbReference>
<dbReference type="Pfam" id="PF00941">
    <property type="entry name" value="FAD_binding_5"/>
    <property type="match status" value="1"/>
</dbReference>
<dbReference type="SUPFAM" id="SSF56176">
    <property type="entry name" value="FAD-binding/transporter-associated domain-like"/>
    <property type="match status" value="1"/>
</dbReference>
<organism evidence="5 6">
    <name type="scientific">Reyranella soli</name>
    <dbReference type="NCBI Taxonomy" id="1230389"/>
    <lineage>
        <taxon>Bacteria</taxon>
        <taxon>Pseudomonadati</taxon>
        <taxon>Pseudomonadota</taxon>
        <taxon>Alphaproteobacteria</taxon>
        <taxon>Hyphomicrobiales</taxon>
        <taxon>Reyranellaceae</taxon>
        <taxon>Reyranella</taxon>
    </lineage>
</organism>
<dbReference type="RefSeq" id="WP_147150207.1">
    <property type="nucleotide sequence ID" value="NZ_BKAJ01000055.1"/>
</dbReference>
<dbReference type="InterPro" id="IPR002346">
    <property type="entry name" value="Mopterin_DH_FAD-bd"/>
</dbReference>
<evidence type="ECO:0000256" key="2">
    <source>
        <dbReference type="ARBA" id="ARBA00022827"/>
    </source>
</evidence>
<dbReference type="InterPro" id="IPR016167">
    <property type="entry name" value="FAD-bd_PCMH_sub1"/>
</dbReference>
<dbReference type="Proteomes" id="UP000321058">
    <property type="component" value="Unassembled WGS sequence"/>
</dbReference>
<gene>
    <name evidence="5" type="ORF">RSO01_32970</name>
</gene>
<dbReference type="InterPro" id="IPR016166">
    <property type="entry name" value="FAD-bd_PCMH"/>
</dbReference>
<dbReference type="InterPro" id="IPR036318">
    <property type="entry name" value="FAD-bd_PCMH-like_sf"/>
</dbReference>
<dbReference type="PROSITE" id="PS51387">
    <property type="entry name" value="FAD_PCMH"/>
    <property type="match status" value="1"/>
</dbReference>
<dbReference type="GO" id="GO:0016491">
    <property type="term" value="F:oxidoreductase activity"/>
    <property type="evidence" value="ECO:0007669"/>
    <property type="project" value="UniProtKB-KW"/>
</dbReference>